<dbReference type="GO" id="GO:0016811">
    <property type="term" value="F:hydrolase activity, acting on carbon-nitrogen (but not peptide) bonds, in linear amides"/>
    <property type="evidence" value="ECO:0007669"/>
    <property type="project" value="UniProtKB-UniRule"/>
</dbReference>
<dbReference type="EMBL" id="PIOD01000005">
    <property type="protein sequence ID" value="RDW20707.1"/>
    <property type="molecule type" value="Genomic_DNA"/>
</dbReference>
<dbReference type="InterPro" id="IPR011330">
    <property type="entry name" value="Glyco_hydro/deAcase_b/a-brl"/>
</dbReference>
<dbReference type="Gene3D" id="3.20.20.370">
    <property type="entry name" value="Glycoside hydrolase/deacetylase"/>
    <property type="match status" value="1"/>
</dbReference>
<dbReference type="CDD" id="cd10803">
    <property type="entry name" value="YdjC_EF3048_like"/>
    <property type="match status" value="1"/>
</dbReference>
<organism evidence="7 8">
    <name type="scientific">Oceanobacillus chungangensis</name>
    <dbReference type="NCBI Taxonomy" id="1229152"/>
    <lineage>
        <taxon>Bacteria</taxon>
        <taxon>Bacillati</taxon>
        <taxon>Bacillota</taxon>
        <taxon>Bacilli</taxon>
        <taxon>Bacillales</taxon>
        <taxon>Bacillaceae</taxon>
        <taxon>Oceanobacillus</taxon>
    </lineage>
</organism>
<evidence type="ECO:0000256" key="3">
    <source>
        <dbReference type="ARBA" id="ARBA00022801"/>
    </source>
</evidence>
<dbReference type="GO" id="GO:0019213">
    <property type="term" value="F:deacetylase activity"/>
    <property type="evidence" value="ECO:0007669"/>
    <property type="project" value="TreeGrafter"/>
</dbReference>
<evidence type="ECO:0000313" key="7">
    <source>
        <dbReference type="EMBL" id="RDW20707.1"/>
    </source>
</evidence>
<evidence type="ECO:0000256" key="6">
    <source>
        <dbReference type="HAMAP-Rule" id="MF_01246"/>
    </source>
</evidence>
<comment type="cofactor">
    <cofactor evidence="1 6">
        <name>Mg(2+)</name>
        <dbReference type="ChEBI" id="CHEBI:18420"/>
    </cofactor>
</comment>
<proteinExistence type="inferred from homology"/>
<dbReference type="PANTHER" id="PTHR31609:SF1">
    <property type="entry name" value="CARBOHYDRATE DEACETYLASE"/>
    <property type="match status" value="1"/>
</dbReference>
<keyword evidence="4 6" id="KW-0460">Magnesium</keyword>
<evidence type="ECO:0000256" key="2">
    <source>
        <dbReference type="ARBA" id="ARBA00022723"/>
    </source>
</evidence>
<gene>
    <name evidence="7" type="ORF">CWR45_05625</name>
</gene>
<dbReference type="EC" id="3.5.1.-" evidence="6"/>
<name>A0A3D8PYR3_9BACI</name>
<dbReference type="GO" id="GO:0046872">
    <property type="term" value="F:metal ion binding"/>
    <property type="evidence" value="ECO:0007669"/>
    <property type="project" value="UniProtKB-KW"/>
</dbReference>
<comment type="subunit">
    <text evidence="6">Homodimer.</text>
</comment>
<keyword evidence="8" id="KW-1185">Reference proteome</keyword>
<dbReference type="RefSeq" id="WP_115748836.1">
    <property type="nucleotide sequence ID" value="NZ_PIOD01000005.1"/>
</dbReference>
<dbReference type="InterPro" id="IPR022948">
    <property type="entry name" value="COD_ChbG_bac"/>
</dbReference>
<feature type="binding site" evidence="6">
    <location>
        <position position="60"/>
    </location>
    <ligand>
        <name>Mg(2+)</name>
        <dbReference type="ChEBI" id="CHEBI:18420"/>
    </ligand>
</feature>
<evidence type="ECO:0000256" key="1">
    <source>
        <dbReference type="ARBA" id="ARBA00001946"/>
    </source>
</evidence>
<reference evidence="8" key="1">
    <citation type="submission" date="2017-11" db="EMBL/GenBank/DDBJ databases">
        <authorList>
            <person name="Zhu W."/>
        </authorList>
    </citation>
    <scope>NUCLEOTIDE SEQUENCE [LARGE SCALE GENOMIC DNA]</scope>
    <source>
        <strain evidence="8">CAU 1051</strain>
    </source>
</reference>
<dbReference type="SUPFAM" id="SSF88713">
    <property type="entry name" value="Glycoside hydrolase/deacetylase"/>
    <property type="match status" value="1"/>
</dbReference>
<dbReference type="OrthoDB" id="9774177at2"/>
<keyword evidence="2 6" id="KW-0479">Metal-binding</keyword>
<feature type="binding site" evidence="6">
    <location>
        <position position="124"/>
    </location>
    <ligand>
        <name>Mg(2+)</name>
        <dbReference type="ChEBI" id="CHEBI:18420"/>
    </ligand>
</feature>
<dbReference type="InterPro" id="IPR006879">
    <property type="entry name" value="YdjC-like"/>
</dbReference>
<accession>A0A3D8PYR3</accession>
<comment type="function">
    <text evidence="6">Probably catalyzes the deacetylation of acetylated carbohydrates an important step in the degradation of oligosaccharides.</text>
</comment>
<keyword evidence="3 6" id="KW-0378">Hydrolase</keyword>
<dbReference type="AlphaFoldDB" id="A0A3D8PYR3"/>
<evidence type="ECO:0000313" key="8">
    <source>
        <dbReference type="Proteomes" id="UP000256520"/>
    </source>
</evidence>
<dbReference type="Proteomes" id="UP000256520">
    <property type="component" value="Unassembled WGS sequence"/>
</dbReference>
<evidence type="ECO:0000256" key="5">
    <source>
        <dbReference type="ARBA" id="ARBA00023277"/>
    </source>
</evidence>
<dbReference type="HAMAP" id="MF_01246">
    <property type="entry name" value="COD"/>
    <property type="match status" value="1"/>
</dbReference>
<dbReference type="PANTHER" id="PTHR31609">
    <property type="entry name" value="YDJC DEACETYLASE FAMILY MEMBER"/>
    <property type="match status" value="1"/>
</dbReference>
<protein>
    <recommendedName>
        <fullName evidence="6">Carbohydrate deacetylase</fullName>
        <ecNumber evidence="6">3.5.1.-</ecNumber>
    </recommendedName>
</protein>
<sequence length="244" mass="27316">MIKLIVNADDFGYSRAVNFGIIDAFTHGIVNSATLMTNMPGAEHAFILARNNPDLHVGIHLVLTCGRPILDDVPSLVDESGNFKSLKVLLKGNNLNLDDVEKEWTAQIEKFLDSGIRLTHFDSHHHVHAIAELLPIVQKLSRKYNLAVRRADNDAIEGVPAFSNQFLHDFYGKTATYDYFEDLPNRVQDGITVEVMTHPGYLDNAILNGSSYNTDRVKELDILTSIKLPATVELFNFHCDNNLD</sequence>
<dbReference type="NCBIfam" id="NF002559">
    <property type="entry name" value="PRK02134.1"/>
    <property type="match status" value="1"/>
</dbReference>
<comment type="caution">
    <text evidence="7">The sequence shown here is derived from an EMBL/GenBank/DDBJ whole genome shotgun (WGS) entry which is preliminary data.</text>
</comment>
<dbReference type="Pfam" id="PF04794">
    <property type="entry name" value="YdjC"/>
    <property type="match status" value="1"/>
</dbReference>
<evidence type="ECO:0000256" key="4">
    <source>
        <dbReference type="ARBA" id="ARBA00022842"/>
    </source>
</evidence>
<keyword evidence="5 6" id="KW-0119">Carbohydrate metabolism</keyword>
<comment type="similarity">
    <text evidence="6">Belongs to the YdjC deacetylase family.</text>
</comment>
<dbReference type="GO" id="GO:0000272">
    <property type="term" value="P:polysaccharide catabolic process"/>
    <property type="evidence" value="ECO:0007669"/>
    <property type="project" value="InterPro"/>
</dbReference>